<sequence length="145" mass="15894">MKEVAAGGVVYRKKDGELEIQIIEDRFGKITLAKGRMEAGETVEQTALREIAEETGITGRIVEPISVIRYQYETADRGTIDKEVYYFLVEADGGQLKAQAEEISGVAWYAPGEAWRLQKANGYGNNDEVVANALAKLGIEVDPVA</sequence>
<dbReference type="SUPFAM" id="SSF55811">
    <property type="entry name" value="Nudix"/>
    <property type="match status" value="1"/>
</dbReference>
<dbReference type="InterPro" id="IPR020084">
    <property type="entry name" value="NUDIX_hydrolase_CS"/>
</dbReference>
<dbReference type="PROSITE" id="PS51462">
    <property type="entry name" value="NUDIX"/>
    <property type="match status" value="1"/>
</dbReference>
<organism evidence="4 5">
    <name type="scientific">Cohnella candidum</name>
    <dbReference type="NCBI Taxonomy" id="2674991"/>
    <lineage>
        <taxon>Bacteria</taxon>
        <taxon>Bacillati</taxon>
        <taxon>Bacillota</taxon>
        <taxon>Bacilli</taxon>
        <taxon>Bacillales</taxon>
        <taxon>Paenibacillaceae</taxon>
        <taxon>Cohnella</taxon>
    </lineage>
</organism>
<dbReference type="PROSITE" id="PS00893">
    <property type="entry name" value="NUDIX_BOX"/>
    <property type="match status" value="1"/>
</dbReference>
<dbReference type="InterPro" id="IPR015797">
    <property type="entry name" value="NUDIX_hydrolase-like_dom_sf"/>
</dbReference>
<dbReference type="PANTHER" id="PTHR43736">
    <property type="entry name" value="ADP-RIBOSE PYROPHOSPHATASE"/>
    <property type="match status" value="1"/>
</dbReference>
<keyword evidence="5" id="KW-1185">Reference proteome</keyword>
<dbReference type="EMBL" id="CP033433">
    <property type="protein sequence ID" value="AYQ71736.1"/>
    <property type="molecule type" value="Genomic_DNA"/>
</dbReference>
<dbReference type="InterPro" id="IPR000086">
    <property type="entry name" value="NUDIX_hydrolase_dom"/>
</dbReference>
<evidence type="ECO:0000256" key="2">
    <source>
        <dbReference type="ARBA" id="ARBA00022801"/>
    </source>
</evidence>
<name>A0A3G3JU40_9BACL</name>
<keyword evidence="2" id="KW-0378">Hydrolase</keyword>
<comment type="similarity">
    <text evidence="1">Belongs to the Nudix hydrolase family.</text>
</comment>
<dbReference type="CDD" id="cd03673">
    <property type="entry name" value="NUDIX_Ap6A_hydrolase"/>
    <property type="match status" value="1"/>
</dbReference>
<evidence type="ECO:0000313" key="5">
    <source>
        <dbReference type="Proteomes" id="UP000269097"/>
    </source>
</evidence>
<dbReference type="KEGG" id="coh:EAV92_03605"/>
<accession>A0A3G3JU40</accession>
<dbReference type="Pfam" id="PF00293">
    <property type="entry name" value="NUDIX"/>
    <property type="match status" value="1"/>
</dbReference>
<evidence type="ECO:0000259" key="3">
    <source>
        <dbReference type="PROSITE" id="PS51462"/>
    </source>
</evidence>
<reference evidence="4 5" key="1">
    <citation type="submission" date="2018-10" db="EMBL/GenBank/DDBJ databases">
        <title>Genome Sequence of Cohnella sp.</title>
        <authorList>
            <person name="Srinivasan S."/>
            <person name="Kim M.K."/>
        </authorList>
    </citation>
    <scope>NUCLEOTIDE SEQUENCE [LARGE SCALE GENOMIC DNA]</scope>
    <source>
        <strain evidence="4 5">18JY8-7</strain>
    </source>
</reference>
<protein>
    <submittedName>
        <fullName evidence="4">NUDIX domain-containing protein</fullName>
    </submittedName>
</protein>
<dbReference type="Proteomes" id="UP000269097">
    <property type="component" value="Chromosome"/>
</dbReference>
<dbReference type="AlphaFoldDB" id="A0A3G3JU40"/>
<evidence type="ECO:0000256" key="1">
    <source>
        <dbReference type="ARBA" id="ARBA00005582"/>
    </source>
</evidence>
<evidence type="ECO:0000313" key="4">
    <source>
        <dbReference type="EMBL" id="AYQ71736.1"/>
    </source>
</evidence>
<dbReference type="GO" id="GO:0016787">
    <property type="term" value="F:hydrolase activity"/>
    <property type="evidence" value="ECO:0007669"/>
    <property type="project" value="UniProtKB-KW"/>
</dbReference>
<gene>
    <name evidence="4" type="ORF">EAV92_03605</name>
</gene>
<feature type="domain" description="Nudix hydrolase" evidence="3">
    <location>
        <begin position="1"/>
        <end position="131"/>
    </location>
</feature>
<dbReference type="RefSeq" id="WP_123039799.1">
    <property type="nucleotide sequence ID" value="NZ_CP033433.1"/>
</dbReference>
<dbReference type="PANTHER" id="PTHR43736:SF1">
    <property type="entry name" value="DIHYDRONEOPTERIN TRIPHOSPHATE DIPHOSPHATASE"/>
    <property type="match status" value="1"/>
</dbReference>
<proteinExistence type="inferred from homology"/>
<dbReference type="Gene3D" id="3.90.79.10">
    <property type="entry name" value="Nucleoside Triphosphate Pyrophosphohydrolase"/>
    <property type="match status" value="1"/>
</dbReference>